<comment type="caution">
    <text evidence="2">The sequence shown here is derived from an EMBL/GenBank/DDBJ whole genome shotgun (WGS) entry which is preliminary data.</text>
</comment>
<keyword evidence="3" id="KW-1185">Reference proteome</keyword>
<sequence length="172" mass="18536">MEAGATMRWDEAPEDRGTVKFAAVAVAVEGYGGRGLNGRALQSATGYLFPDQDGETWWVIFQPWPAAGPQGHKVPGDILACNDSYGDMVHVVVLAAGVREDDAEAAFRTDVPLTLADAARVAAGQPTWTQGRWVTFGTASRRTSRVTGAISPSPRNKKRRRLVMGLPSVQRK</sequence>
<feature type="region of interest" description="Disordered" evidence="1">
    <location>
        <begin position="144"/>
        <end position="172"/>
    </location>
</feature>
<dbReference type="EMBL" id="JAUSRE010000020">
    <property type="protein sequence ID" value="MDP9889871.1"/>
    <property type="molecule type" value="Genomic_DNA"/>
</dbReference>
<evidence type="ECO:0000313" key="2">
    <source>
        <dbReference type="EMBL" id="MDP9889871.1"/>
    </source>
</evidence>
<accession>A0ABT9RYJ1</accession>
<dbReference type="Proteomes" id="UP001226577">
    <property type="component" value="Unassembled WGS sequence"/>
</dbReference>
<evidence type="ECO:0000313" key="3">
    <source>
        <dbReference type="Proteomes" id="UP001226577"/>
    </source>
</evidence>
<organism evidence="2 3">
    <name type="scientific">Pseudarthrobacter enclensis</name>
    <dbReference type="NCBI Taxonomy" id="993070"/>
    <lineage>
        <taxon>Bacteria</taxon>
        <taxon>Bacillati</taxon>
        <taxon>Actinomycetota</taxon>
        <taxon>Actinomycetes</taxon>
        <taxon>Micrococcales</taxon>
        <taxon>Micrococcaceae</taxon>
        <taxon>Pseudarthrobacter</taxon>
    </lineage>
</organism>
<name>A0ABT9RYJ1_9MICC</name>
<reference evidence="2 3" key="1">
    <citation type="submission" date="2023-07" db="EMBL/GenBank/DDBJ databases">
        <title>Sorghum-associated microbial communities from plants grown in Nebraska, USA.</title>
        <authorList>
            <person name="Schachtman D."/>
        </authorList>
    </citation>
    <scope>NUCLEOTIDE SEQUENCE [LARGE SCALE GENOMIC DNA]</scope>
    <source>
        <strain evidence="2 3">CC222</strain>
    </source>
</reference>
<evidence type="ECO:0000256" key="1">
    <source>
        <dbReference type="SAM" id="MobiDB-lite"/>
    </source>
</evidence>
<protein>
    <submittedName>
        <fullName evidence="2">Uncharacterized protein</fullName>
    </submittedName>
</protein>
<gene>
    <name evidence="2" type="ORF">J2X98_003483</name>
</gene>
<proteinExistence type="predicted"/>